<comment type="caution">
    <text evidence="1">The sequence shown here is derived from an EMBL/GenBank/DDBJ whole genome shotgun (WGS) entry which is preliminary data.</text>
</comment>
<dbReference type="Proteomes" id="UP000712600">
    <property type="component" value="Unassembled WGS sequence"/>
</dbReference>
<evidence type="ECO:0000313" key="1">
    <source>
        <dbReference type="EMBL" id="KAF3603640.1"/>
    </source>
</evidence>
<evidence type="ECO:0000313" key="2">
    <source>
        <dbReference type="Proteomes" id="UP000712600"/>
    </source>
</evidence>
<dbReference type="EMBL" id="QGKX02000004">
    <property type="protein sequence ID" value="KAF3603640.1"/>
    <property type="molecule type" value="Genomic_DNA"/>
</dbReference>
<reference evidence="1" key="1">
    <citation type="submission" date="2019-12" db="EMBL/GenBank/DDBJ databases">
        <title>Genome sequencing and annotation of Brassica cretica.</title>
        <authorList>
            <person name="Studholme D.J."/>
            <person name="Sarris P."/>
        </authorList>
    </citation>
    <scope>NUCLEOTIDE SEQUENCE</scope>
    <source>
        <strain evidence="1">PFS-109/04</strain>
        <tissue evidence="1">Leaf</tissue>
    </source>
</reference>
<organism evidence="1 2">
    <name type="scientific">Brassica cretica</name>
    <name type="common">Mustard</name>
    <dbReference type="NCBI Taxonomy" id="69181"/>
    <lineage>
        <taxon>Eukaryota</taxon>
        <taxon>Viridiplantae</taxon>
        <taxon>Streptophyta</taxon>
        <taxon>Embryophyta</taxon>
        <taxon>Tracheophyta</taxon>
        <taxon>Spermatophyta</taxon>
        <taxon>Magnoliopsida</taxon>
        <taxon>eudicotyledons</taxon>
        <taxon>Gunneridae</taxon>
        <taxon>Pentapetalae</taxon>
        <taxon>rosids</taxon>
        <taxon>malvids</taxon>
        <taxon>Brassicales</taxon>
        <taxon>Brassicaceae</taxon>
        <taxon>Brassiceae</taxon>
        <taxon>Brassica</taxon>
    </lineage>
</organism>
<name>A0A8S9SU69_BRACR</name>
<sequence>MAFWKPGTEKPSFVEDEEGGIVLMSNNLSSSSSSRKIEILPFGKEVLFTAEMVLKTKA</sequence>
<dbReference type="AlphaFoldDB" id="A0A8S9SU69"/>
<proteinExistence type="predicted"/>
<gene>
    <name evidence="1" type="ORF">F2Q69_00033437</name>
</gene>
<protein>
    <submittedName>
        <fullName evidence="1">Uncharacterized protein</fullName>
    </submittedName>
</protein>
<accession>A0A8S9SU69</accession>